<evidence type="ECO:0000313" key="5">
    <source>
        <dbReference type="EMBL" id="KAK4316323.1"/>
    </source>
</evidence>
<dbReference type="PROSITE" id="PS50088">
    <property type="entry name" value="ANK_REPEAT"/>
    <property type="match status" value="6"/>
</dbReference>
<gene>
    <name evidence="5" type="ORF">Pmani_012507</name>
</gene>
<evidence type="ECO:0000313" key="6">
    <source>
        <dbReference type="Proteomes" id="UP001292094"/>
    </source>
</evidence>
<feature type="repeat" description="ANK" evidence="3">
    <location>
        <begin position="98"/>
        <end position="130"/>
    </location>
</feature>
<evidence type="ECO:0000256" key="1">
    <source>
        <dbReference type="ARBA" id="ARBA00022737"/>
    </source>
</evidence>
<evidence type="ECO:0000256" key="2">
    <source>
        <dbReference type="ARBA" id="ARBA00023043"/>
    </source>
</evidence>
<evidence type="ECO:0000256" key="3">
    <source>
        <dbReference type="PROSITE-ProRule" id="PRU00023"/>
    </source>
</evidence>
<dbReference type="PROSITE" id="PS50297">
    <property type="entry name" value="ANK_REP_REGION"/>
    <property type="match status" value="6"/>
</dbReference>
<feature type="repeat" description="ANK" evidence="3">
    <location>
        <begin position="262"/>
        <end position="294"/>
    </location>
</feature>
<evidence type="ECO:0008006" key="7">
    <source>
        <dbReference type="Google" id="ProtNLM"/>
    </source>
</evidence>
<sequence length="395" mass="42678">MALHLASAKGHTTKALELLQNGTSVNARDDSGRRPLHLAATTGQHTLISVLLENGAMMEAQDKQGIRAVHLAAVGGHLETLVVLEKHGCHLPAVCDNSKSTSLHLAAEKGHLDVVKWLVEQGLSITAKDSNRLTPQQRAEDTHQHHVADFLQKLAISDKTQLPPSIGDRFRVQANKKDIKRLPRRQSDPLRDNKEQIGPADIPGGAVGGRRVVSATDTNKHFNSPDDESLLEGAADGDLQAVVEALRDGANLEVSSTRKGEEGLRAVHLAAWGGYADVVGHLLEVGARSEVVADGRRPVHWAAAGGHVGVLKVLQKYGCQLNSLTAASKWTTLHLAADQGNLEVVRWLVEKGELDTQATTVNDSTPEQLAKAAHNTDIVNYLRSKQTQTSEHKWH</sequence>
<dbReference type="EMBL" id="JAWZYT010001028">
    <property type="protein sequence ID" value="KAK4316323.1"/>
    <property type="molecule type" value="Genomic_DNA"/>
</dbReference>
<feature type="repeat" description="ANK" evidence="3">
    <location>
        <begin position="328"/>
        <end position="352"/>
    </location>
</feature>
<feature type="repeat" description="ANK" evidence="3">
    <location>
        <begin position="1"/>
        <end position="30"/>
    </location>
</feature>
<feature type="region of interest" description="Disordered" evidence="4">
    <location>
        <begin position="175"/>
        <end position="210"/>
    </location>
</feature>
<organism evidence="5 6">
    <name type="scientific">Petrolisthes manimaculis</name>
    <dbReference type="NCBI Taxonomy" id="1843537"/>
    <lineage>
        <taxon>Eukaryota</taxon>
        <taxon>Metazoa</taxon>
        <taxon>Ecdysozoa</taxon>
        <taxon>Arthropoda</taxon>
        <taxon>Crustacea</taxon>
        <taxon>Multicrustacea</taxon>
        <taxon>Malacostraca</taxon>
        <taxon>Eumalacostraca</taxon>
        <taxon>Eucarida</taxon>
        <taxon>Decapoda</taxon>
        <taxon>Pleocyemata</taxon>
        <taxon>Anomura</taxon>
        <taxon>Galatheoidea</taxon>
        <taxon>Porcellanidae</taxon>
        <taxon>Petrolisthes</taxon>
    </lineage>
</organism>
<dbReference type="PANTHER" id="PTHR24198:SF194">
    <property type="entry name" value="INVERSIN-A"/>
    <property type="match status" value="1"/>
</dbReference>
<accession>A0AAE1UA73</accession>
<dbReference type="InterPro" id="IPR002110">
    <property type="entry name" value="Ankyrin_rpt"/>
</dbReference>
<proteinExistence type="predicted"/>
<dbReference type="Proteomes" id="UP001292094">
    <property type="component" value="Unassembled WGS sequence"/>
</dbReference>
<protein>
    <recommendedName>
        <fullName evidence="7">Receptor-interacting serine-threonine kinase 4</fullName>
    </recommendedName>
</protein>
<feature type="repeat" description="ANK" evidence="3">
    <location>
        <begin position="294"/>
        <end position="326"/>
    </location>
</feature>
<dbReference type="SMART" id="SM00248">
    <property type="entry name" value="ANK"/>
    <property type="match status" value="9"/>
</dbReference>
<reference evidence="5" key="1">
    <citation type="submission" date="2023-11" db="EMBL/GenBank/DDBJ databases">
        <title>Genome assemblies of two species of porcelain crab, Petrolisthes cinctipes and Petrolisthes manimaculis (Anomura: Porcellanidae).</title>
        <authorList>
            <person name="Angst P."/>
        </authorList>
    </citation>
    <scope>NUCLEOTIDE SEQUENCE</scope>
    <source>
        <strain evidence="5">PB745_02</strain>
        <tissue evidence="5">Gill</tissue>
    </source>
</reference>
<dbReference type="Pfam" id="PF00023">
    <property type="entry name" value="Ank"/>
    <property type="match status" value="1"/>
</dbReference>
<keyword evidence="2 3" id="KW-0040">ANK repeat</keyword>
<dbReference type="SUPFAM" id="SSF48403">
    <property type="entry name" value="Ankyrin repeat"/>
    <property type="match status" value="2"/>
</dbReference>
<keyword evidence="1" id="KW-0677">Repeat</keyword>
<dbReference type="Pfam" id="PF13857">
    <property type="entry name" value="Ank_5"/>
    <property type="match status" value="1"/>
</dbReference>
<evidence type="ECO:0000256" key="4">
    <source>
        <dbReference type="SAM" id="MobiDB-lite"/>
    </source>
</evidence>
<feature type="repeat" description="ANK" evidence="3">
    <location>
        <begin position="31"/>
        <end position="63"/>
    </location>
</feature>
<dbReference type="InterPro" id="IPR036770">
    <property type="entry name" value="Ankyrin_rpt-contain_sf"/>
</dbReference>
<name>A0AAE1UA73_9EUCA</name>
<feature type="compositionally biased region" description="Basic and acidic residues" evidence="4">
    <location>
        <begin position="175"/>
        <end position="195"/>
    </location>
</feature>
<keyword evidence="6" id="KW-1185">Reference proteome</keyword>
<comment type="caution">
    <text evidence="5">The sequence shown here is derived from an EMBL/GenBank/DDBJ whole genome shotgun (WGS) entry which is preliminary data.</text>
</comment>
<dbReference type="PANTHER" id="PTHR24198">
    <property type="entry name" value="ANKYRIN REPEAT AND PROTEIN KINASE DOMAIN-CONTAINING PROTEIN"/>
    <property type="match status" value="1"/>
</dbReference>
<dbReference type="Pfam" id="PF12796">
    <property type="entry name" value="Ank_2"/>
    <property type="match status" value="2"/>
</dbReference>
<dbReference type="AlphaFoldDB" id="A0AAE1UA73"/>
<dbReference type="Gene3D" id="1.25.40.20">
    <property type="entry name" value="Ankyrin repeat-containing domain"/>
    <property type="match status" value="2"/>
</dbReference>